<dbReference type="PROSITE" id="PS51186">
    <property type="entry name" value="GNAT"/>
    <property type="match status" value="1"/>
</dbReference>
<dbReference type="Proteomes" id="UP001501218">
    <property type="component" value="Unassembled WGS sequence"/>
</dbReference>
<name>A0ABP5SWS1_9PSEU</name>
<accession>A0ABP5SWS1</accession>
<gene>
    <name evidence="2" type="ORF">GCM10009854_16120</name>
</gene>
<dbReference type="EMBL" id="BAAARA010000004">
    <property type="protein sequence ID" value="GAA2340462.1"/>
    <property type="molecule type" value="Genomic_DNA"/>
</dbReference>
<dbReference type="Gene3D" id="3.40.630.30">
    <property type="match status" value="1"/>
</dbReference>
<dbReference type="InterPro" id="IPR000182">
    <property type="entry name" value="GNAT_dom"/>
</dbReference>
<evidence type="ECO:0000313" key="3">
    <source>
        <dbReference type="Proteomes" id="UP001501218"/>
    </source>
</evidence>
<organism evidence="2 3">
    <name type="scientific">Saccharopolyspora halophila</name>
    <dbReference type="NCBI Taxonomy" id="405551"/>
    <lineage>
        <taxon>Bacteria</taxon>
        <taxon>Bacillati</taxon>
        <taxon>Actinomycetota</taxon>
        <taxon>Actinomycetes</taxon>
        <taxon>Pseudonocardiales</taxon>
        <taxon>Pseudonocardiaceae</taxon>
        <taxon>Saccharopolyspora</taxon>
    </lineage>
</organism>
<dbReference type="InterPro" id="IPR016181">
    <property type="entry name" value="Acyl_CoA_acyltransferase"/>
</dbReference>
<dbReference type="RefSeq" id="WP_344128356.1">
    <property type="nucleotide sequence ID" value="NZ_BAAARA010000004.1"/>
</dbReference>
<comment type="caution">
    <text evidence="2">The sequence shown here is derived from an EMBL/GenBank/DDBJ whole genome shotgun (WGS) entry which is preliminary data.</text>
</comment>
<keyword evidence="3" id="KW-1185">Reference proteome</keyword>
<proteinExistence type="predicted"/>
<protein>
    <recommendedName>
        <fullName evidence="1">N-acetyltransferase domain-containing protein</fullName>
    </recommendedName>
</protein>
<feature type="domain" description="N-acetyltransferase" evidence="1">
    <location>
        <begin position="1"/>
        <end position="136"/>
    </location>
</feature>
<evidence type="ECO:0000259" key="1">
    <source>
        <dbReference type="PROSITE" id="PS51186"/>
    </source>
</evidence>
<reference evidence="3" key="1">
    <citation type="journal article" date="2019" name="Int. J. Syst. Evol. Microbiol.">
        <title>The Global Catalogue of Microorganisms (GCM) 10K type strain sequencing project: providing services to taxonomists for standard genome sequencing and annotation.</title>
        <authorList>
            <consortium name="The Broad Institute Genomics Platform"/>
            <consortium name="The Broad Institute Genome Sequencing Center for Infectious Disease"/>
            <person name="Wu L."/>
            <person name="Ma J."/>
        </authorList>
    </citation>
    <scope>NUCLEOTIDE SEQUENCE [LARGE SCALE GENOMIC DNA]</scope>
    <source>
        <strain evidence="3">JCM 16221</strain>
    </source>
</reference>
<sequence>MADLAALSAPLDLRLRSPLPEAEHGVVRQLVDRRAARRRAAEVVNFLGAHARGGDRLLDRSPPGPAATAQVEDLMTSELHRRRGLAAAVLDTALRLTANAGCGIRFLIADAEDWPHCWYPRRGFAVAGRSRTFERP</sequence>
<dbReference type="SUPFAM" id="SSF55729">
    <property type="entry name" value="Acyl-CoA N-acyltransferases (Nat)"/>
    <property type="match status" value="1"/>
</dbReference>
<evidence type="ECO:0000313" key="2">
    <source>
        <dbReference type="EMBL" id="GAA2340462.1"/>
    </source>
</evidence>